<evidence type="ECO:0000313" key="1">
    <source>
        <dbReference type="EMBL" id="PYH91594.1"/>
    </source>
</evidence>
<accession>A0A319D2Y0</accession>
<dbReference type="EMBL" id="KZ825940">
    <property type="protein sequence ID" value="PYH91594.1"/>
    <property type="molecule type" value="Genomic_DNA"/>
</dbReference>
<protein>
    <submittedName>
        <fullName evidence="1">Uncharacterized protein</fullName>
    </submittedName>
</protein>
<sequence>MGGENILGKKRKENINASEELDILIVHTHVRGCVFMSALVALETERFMTCWQEISRRYQSMRGAQFSPTGPTGTSGPGLSAAPAALWIPRGLLTRTAV</sequence>
<organism evidence="1 2">
    <name type="scientific">Aspergillus ellipticus CBS 707.79</name>
    <dbReference type="NCBI Taxonomy" id="1448320"/>
    <lineage>
        <taxon>Eukaryota</taxon>
        <taxon>Fungi</taxon>
        <taxon>Dikarya</taxon>
        <taxon>Ascomycota</taxon>
        <taxon>Pezizomycotina</taxon>
        <taxon>Eurotiomycetes</taxon>
        <taxon>Eurotiomycetidae</taxon>
        <taxon>Eurotiales</taxon>
        <taxon>Aspergillaceae</taxon>
        <taxon>Aspergillus</taxon>
        <taxon>Aspergillus subgen. Circumdati</taxon>
    </lineage>
</organism>
<reference evidence="1 2" key="1">
    <citation type="submission" date="2018-02" db="EMBL/GenBank/DDBJ databases">
        <title>The genomes of Aspergillus section Nigri reveals drivers in fungal speciation.</title>
        <authorList>
            <consortium name="DOE Joint Genome Institute"/>
            <person name="Vesth T.C."/>
            <person name="Nybo J."/>
            <person name="Theobald S."/>
            <person name="Brandl J."/>
            <person name="Frisvad J.C."/>
            <person name="Nielsen K.F."/>
            <person name="Lyhne E.K."/>
            <person name="Kogle M.E."/>
            <person name="Kuo A."/>
            <person name="Riley R."/>
            <person name="Clum A."/>
            <person name="Nolan M."/>
            <person name="Lipzen A."/>
            <person name="Salamov A."/>
            <person name="Henrissat B."/>
            <person name="Wiebenga A."/>
            <person name="De vries R.P."/>
            <person name="Grigoriev I.V."/>
            <person name="Mortensen U.H."/>
            <person name="Andersen M.R."/>
            <person name="Baker S.E."/>
        </authorList>
    </citation>
    <scope>NUCLEOTIDE SEQUENCE [LARGE SCALE GENOMIC DNA]</scope>
    <source>
        <strain evidence="1 2">CBS 707.79</strain>
    </source>
</reference>
<keyword evidence="2" id="KW-1185">Reference proteome</keyword>
<gene>
    <name evidence="1" type="ORF">BO71DRAFT_44830</name>
</gene>
<evidence type="ECO:0000313" key="2">
    <source>
        <dbReference type="Proteomes" id="UP000247810"/>
    </source>
</evidence>
<dbReference type="Proteomes" id="UP000247810">
    <property type="component" value="Unassembled WGS sequence"/>
</dbReference>
<proteinExistence type="predicted"/>
<dbReference type="VEuPathDB" id="FungiDB:BO71DRAFT_44830"/>
<dbReference type="AlphaFoldDB" id="A0A319D2Y0"/>
<name>A0A319D2Y0_9EURO</name>